<protein>
    <submittedName>
        <fullName evidence="1">Uncharacterized protein</fullName>
    </submittedName>
</protein>
<sequence length="131" mass="14957">MNNIDDIDINILVPGSVKYLLCKDYWPKLESSGIKTPYSETNMSFIPDTITHLIFGDQYNIKTPKKATTDADIEELIYTETFCKKCQKPFIKGQCVVNKVEITCGHCGHHCKHGKLQEITKKTKHNTSKKH</sequence>
<dbReference type="EMBL" id="MG779298">
    <property type="protein sequence ID" value="AUV58006.1"/>
    <property type="molecule type" value="Genomic_DNA"/>
</dbReference>
<accession>A0A2K9V741</accession>
<proteinExistence type="predicted"/>
<evidence type="ECO:0000313" key="1">
    <source>
        <dbReference type="EMBL" id="AUV58006.1"/>
    </source>
</evidence>
<name>A0A2K9V741_9VIRU</name>
<reference evidence="1" key="1">
    <citation type="submission" date="2018-01" db="EMBL/GenBank/DDBJ databases">
        <title>Draft genome sequence of Bandra megavirus.</title>
        <authorList>
            <person name="Chatterjee A."/>
            <person name="Yadav R."/>
            <person name="Kondabagil K."/>
        </authorList>
    </citation>
    <scope>NUCLEOTIDE SEQUENCE</scope>
    <source>
        <strain evidence="1">KK-1</strain>
    </source>
</reference>
<organism evidence="1">
    <name type="scientific">Bandra megavirus</name>
    <dbReference type="NCBI Taxonomy" id="2071566"/>
    <lineage>
        <taxon>Viruses</taxon>
        <taxon>Varidnaviria</taxon>
        <taxon>Bamfordvirae</taxon>
        <taxon>Nucleocytoviricota</taxon>
        <taxon>Megaviricetes</taxon>
        <taxon>Imitervirales</taxon>
        <taxon>Mimiviridae</taxon>
        <taxon>Megamimivirinae</taxon>
        <taxon>Megavirus</taxon>
    </lineage>
</organism>